<comment type="caution">
    <text evidence="2">The sequence shown here is derived from an EMBL/GenBank/DDBJ whole genome shotgun (WGS) entry which is preliminary data.</text>
</comment>
<dbReference type="EMBL" id="BSXT01002698">
    <property type="protein sequence ID" value="GMF50456.1"/>
    <property type="molecule type" value="Genomic_DNA"/>
</dbReference>
<gene>
    <name evidence="2" type="ORF">Pfra01_002014900</name>
</gene>
<keyword evidence="3" id="KW-1185">Reference proteome</keyword>
<evidence type="ECO:0000313" key="2">
    <source>
        <dbReference type="EMBL" id="GMF50456.1"/>
    </source>
</evidence>
<dbReference type="Proteomes" id="UP001165121">
    <property type="component" value="Unassembled WGS sequence"/>
</dbReference>
<organism evidence="2 3">
    <name type="scientific">Phytophthora fragariaefolia</name>
    <dbReference type="NCBI Taxonomy" id="1490495"/>
    <lineage>
        <taxon>Eukaryota</taxon>
        <taxon>Sar</taxon>
        <taxon>Stramenopiles</taxon>
        <taxon>Oomycota</taxon>
        <taxon>Peronosporomycetes</taxon>
        <taxon>Peronosporales</taxon>
        <taxon>Peronosporaceae</taxon>
        <taxon>Phytophthora</taxon>
    </lineage>
</organism>
<feature type="region of interest" description="Disordered" evidence="1">
    <location>
        <begin position="38"/>
        <end position="71"/>
    </location>
</feature>
<dbReference type="OrthoDB" id="10602380at2759"/>
<reference evidence="2" key="1">
    <citation type="submission" date="2023-04" db="EMBL/GenBank/DDBJ databases">
        <title>Phytophthora fragariaefolia NBRC 109709.</title>
        <authorList>
            <person name="Ichikawa N."/>
            <person name="Sato H."/>
            <person name="Tonouchi N."/>
        </authorList>
    </citation>
    <scope>NUCLEOTIDE SEQUENCE</scope>
    <source>
        <strain evidence="2">NBRC 109709</strain>
    </source>
</reference>
<accession>A0A9W6Y2A7</accession>
<evidence type="ECO:0000313" key="3">
    <source>
        <dbReference type="Proteomes" id="UP001165121"/>
    </source>
</evidence>
<sequence>MYSTRKENKIRVPDLDSEIFELMNTFLGDMPDVRPIIDNPGLDVNISSSGSAQSPPPPHSFNAQRQNKKRGRIAELDAALTKRQKEFLDALHAARKEEQDRRDKRHAETIAVLRDLVSAYSRESR</sequence>
<dbReference type="AlphaFoldDB" id="A0A9W6Y2A7"/>
<name>A0A9W6Y2A7_9STRA</name>
<proteinExistence type="predicted"/>
<protein>
    <submittedName>
        <fullName evidence="2">Unnamed protein product</fullName>
    </submittedName>
</protein>
<evidence type="ECO:0000256" key="1">
    <source>
        <dbReference type="SAM" id="MobiDB-lite"/>
    </source>
</evidence>